<dbReference type="AlphaFoldDB" id="A0A8J5C3C4"/>
<evidence type="ECO:0000313" key="1">
    <source>
        <dbReference type="EMBL" id="KAG6468337.1"/>
    </source>
</evidence>
<evidence type="ECO:0000313" key="2">
    <source>
        <dbReference type="Proteomes" id="UP000734854"/>
    </source>
</evidence>
<accession>A0A8J5C3C4</accession>
<proteinExistence type="predicted"/>
<organism evidence="1 2">
    <name type="scientific">Zingiber officinale</name>
    <name type="common">Ginger</name>
    <name type="synonym">Amomum zingiber</name>
    <dbReference type="NCBI Taxonomy" id="94328"/>
    <lineage>
        <taxon>Eukaryota</taxon>
        <taxon>Viridiplantae</taxon>
        <taxon>Streptophyta</taxon>
        <taxon>Embryophyta</taxon>
        <taxon>Tracheophyta</taxon>
        <taxon>Spermatophyta</taxon>
        <taxon>Magnoliopsida</taxon>
        <taxon>Liliopsida</taxon>
        <taxon>Zingiberales</taxon>
        <taxon>Zingiberaceae</taxon>
        <taxon>Zingiber</taxon>
    </lineage>
</organism>
<reference evidence="1 2" key="1">
    <citation type="submission" date="2020-08" db="EMBL/GenBank/DDBJ databases">
        <title>Plant Genome Project.</title>
        <authorList>
            <person name="Zhang R.-G."/>
        </authorList>
    </citation>
    <scope>NUCLEOTIDE SEQUENCE [LARGE SCALE GENOMIC DNA]</scope>
    <source>
        <tissue evidence="1">Rhizome</tissue>
    </source>
</reference>
<name>A0A8J5C3C4_ZINOF</name>
<comment type="caution">
    <text evidence="1">The sequence shown here is derived from an EMBL/GenBank/DDBJ whole genome shotgun (WGS) entry which is preliminary data.</text>
</comment>
<keyword evidence="2" id="KW-1185">Reference proteome</keyword>
<sequence>MGRGIRSKARIPTNYGRSKEADPFLVLINCSRIVQAIATVSTLEISHRIQSIPLPDNPSSRKDIFEKCKDDELSLEDSLCSSSDVLMLMDALWLPMKEDLYLSLIKVCVESKDSSFSAALYAQVRQTCPSLLRYLVGLLLANRFLQLFVAYCYSSVVLHLFDQMPLRDDTSFAVVISSLSYTGSHHQSL</sequence>
<dbReference type="Proteomes" id="UP000734854">
    <property type="component" value="Unassembled WGS sequence"/>
</dbReference>
<gene>
    <name evidence="1" type="ORF">ZIOFF_073013</name>
</gene>
<protein>
    <submittedName>
        <fullName evidence="1">Uncharacterized protein</fullName>
    </submittedName>
</protein>
<dbReference type="EMBL" id="JACMSC010000022">
    <property type="protein sequence ID" value="KAG6468337.1"/>
    <property type="molecule type" value="Genomic_DNA"/>
</dbReference>